<name>A0A1D8AUS2_9BACT</name>
<dbReference type="Proteomes" id="UP000095228">
    <property type="component" value="Chromosome"/>
</dbReference>
<keyword evidence="3" id="KW-1185">Reference proteome</keyword>
<organism evidence="2 3">
    <name type="scientific">Lacunisphaera limnophila</name>
    <dbReference type="NCBI Taxonomy" id="1838286"/>
    <lineage>
        <taxon>Bacteria</taxon>
        <taxon>Pseudomonadati</taxon>
        <taxon>Verrucomicrobiota</taxon>
        <taxon>Opitutia</taxon>
        <taxon>Opitutales</taxon>
        <taxon>Opitutaceae</taxon>
        <taxon>Lacunisphaera</taxon>
    </lineage>
</organism>
<dbReference type="STRING" id="1838286.Verru16b_01707"/>
<proteinExistence type="predicted"/>
<evidence type="ECO:0000256" key="1">
    <source>
        <dbReference type="SAM" id="Phobius"/>
    </source>
</evidence>
<keyword evidence="1" id="KW-1133">Transmembrane helix</keyword>
<sequence length="104" mass="11050">MKKLRIMQVPPVRFGLVLGLINGFVGMIVAPVLLLTLGAAATAADLNYAPKLLGIPWLFAGAGALFMPFIHAVGGFVFGVLLAMVYNFAARWTGGIEFVIDDKS</sequence>
<evidence type="ECO:0008006" key="4">
    <source>
        <dbReference type="Google" id="ProtNLM"/>
    </source>
</evidence>
<dbReference type="AlphaFoldDB" id="A0A1D8AUS2"/>
<reference evidence="2 3" key="1">
    <citation type="submission" date="2016-06" db="EMBL/GenBank/DDBJ databases">
        <title>Three novel species with peptidoglycan cell walls form the new genus Lacunisphaera gen. nov. in the family Opitutaceae of the verrucomicrobial subdivision 4.</title>
        <authorList>
            <person name="Rast P."/>
            <person name="Gloeckner I."/>
            <person name="Jogler M."/>
            <person name="Boedeker C."/>
            <person name="Jeske O."/>
            <person name="Wiegand S."/>
            <person name="Reinhardt R."/>
            <person name="Schumann P."/>
            <person name="Rohde M."/>
            <person name="Spring S."/>
            <person name="Gloeckner F.O."/>
            <person name="Jogler C."/>
        </authorList>
    </citation>
    <scope>NUCLEOTIDE SEQUENCE [LARGE SCALE GENOMIC DNA]</scope>
    <source>
        <strain evidence="2 3">IG16b</strain>
    </source>
</reference>
<dbReference type="OrthoDB" id="7041796at2"/>
<evidence type="ECO:0000313" key="2">
    <source>
        <dbReference type="EMBL" id="AOS44640.1"/>
    </source>
</evidence>
<keyword evidence="1" id="KW-0812">Transmembrane</keyword>
<feature type="transmembrane region" description="Helical" evidence="1">
    <location>
        <begin position="12"/>
        <end position="37"/>
    </location>
</feature>
<accession>A0A1D8AUS2</accession>
<feature type="transmembrane region" description="Helical" evidence="1">
    <location>
        <begin position="57"/>
        <end position="86"/>
    </location>
</feature>
<dbReference type="RefSeq" id="WP_069961873.1">
    <property type="nucleotide sequence ID" value="NZ_CP016094.1"/>
</dbReference>
<protein>
    <recommendedName>
        <fullName evidence="4">DUF3566 domain-containing protein</fullName>
    </recommendedName>
</protein>
<keyword evidence="1" id="KW-0472">Membrane</keyword>
<dbReference type="KEGG" id="obg:Verru16b_01707"/>
<dbReference type="EMBL" id="CP016094">
    <property type="protein sequence ID" value="AOS44640.1"/>
    <property type="molecule type" value="Genomic_DNA"/>
</dbReference>
<gene>
    <name evidence="2" type="ORF">Verru16b_01707</name>
</gene>
<evidence type="ECO:0000313" key="3">
    <source>
        <dbReference type="Proteomes" id="UP000095228"/>
    </source>
</evidence>